<dbReference type="InterPro" id="IPR001251">
    <property type="entry name" value="CRAL-TRIO_dom"/>
</dbReference>
<dbReference type="InterPro" id="IPR011074">
    <property type="entry name" value="CRAL/TRIO_N_dom"/>
</dbReference>
<evidence type="ECO:0000259" key="2">
    <source>
        <dbReference type="PROSITE" id="PS50191"/>
    </source>
</evidence>
<feature type="domain" description="CRAL-TRIO" evidence="2">
    <location>
        <begin position="179"/>
        <end position="344"/>
    </location>
</feature>
<dbReference type="Proteomes" id="UP000786811">
    <property type="component" value="Unassembled WGS sequence"/>
</dbReference>
<dbReference type="PROSITE" id="PS50191">
    <property type="entry name" value="CRAL_TRIO"/>
    <property type="match status" value="1"/>
</dbReference>
<dbReference type="Gene3D" id="1.10.8.20">
    <property type="entry name" value="N-terminal domain of phosphatidylinositol transfer protein sec14p"/>
    <property type="match status" value="1"/>
</dbReference>
<keyword evidence="4" id="KW-1185">Reference proteome</keyword>
<keyword evidence="1" id="KW-0812">Transmembrane</keyword>
<dbReference type="PANTHER" id="PTHR10174:SF220">
    <property type="entry name" value="LD41874P"/>
    <property type="match status" value="1"/>
</dbReference>
<keyword evidence="1" id="KW-0472">Membrane</keyword>
<sequence>MLLKFGINGSFFVVIILLTYSSSHKWFDFCAWFSIVNIKLKITKSGNVEISRFIIFSKMDVITPQSLGTYEAFYEKSKRIQPLKVGPYIFRLELDPPNNELLEKAKNELNESIHTVNKGLAEIRELLQGEPELNVPDDDYFLTKFLRPFKWHAKSAFEMIKHLYHYHQKYPVYNDDLTPMNDRDVLTSGVVAPLPVRTSDGCRLFLLQGGTRWDPSKISLTQILRGMKLLSECAVFEPTTQICGVRILFDLGGLTLSHAICFTPSYAKAVLEWVQKCFPGRVKSIHFINNPFLFNMVFALFKPFLTEKLRKRIHFHGADKESLLKLVDRKAVPKYMGGDLDVPIQPLGKPVWEYYCNFQEEFEGSETWVSEEKVTFSSSYLIFIYSCGISTILIFAYFSLNILYSFISFQYYITIISNTSKIDFTQHKHSLIKKSLCLHIPSCYKTNFQRAINTFEIILYDKNLQITYNFLKLNSSDTKFKTLFFEINIFVLLDRTNSYCIKNSLWSVEYIFDLT</sequence>
<accession>A0A8J2HGE6</accession>
<dbReference type="InterPro" id="IPR036273">
    <property type="entry name" value="CRAL/TRIO_N_dom_sf"/>
</dbReference>
<dbReference type="AlphaFoldDB" id="A0A8J2HGE6"/>
<evidence type="ECO:0000313" key="3">
    <source>
        <dbReference type="EMBL" id="CAG5096391.1"/>
    </source>
</evidence>
<feature type="transmembrane region" description="Helical" evidence="1">
    <location>
        <begin position="380"/>
        <end position="400"/>
    </location>
</feature>
<dbReference type="CDD" id="cd00170">
    <property type="entry name" value="SEC14"/>
    <property type="match status" value="1"/>
</dbReference>
<dbReference type="SMART" id="SM01100">
    <property type="entry name" value="CRAL_TRIO_N"/>
    <property type="match status" value="1"/>
</dbReference>
<dbReference type="Gene3D" id="3.40.525.10">
    <property type="entry name" value="CRAL-TRIO lipid binding domain"/>
    <property type="match status" value="1"/>
</dbReference>
<name>A0A8J2HGE6_COTCN</name>
<dbReference type="SMART" id="SM00516">
    <property type="entry name" value="SEC14"/>
    <property type="match status" value="1"/>
</dbReference>
<dbReference type="InterPro" id="IPR036865">
    <property type="entry name" value="CRAL-TRIO_dom_sf"/>
</dbReference>
<reference evidence="3" key="1">
    <citation type="submission" date="2021-04" db="EMBL/GenBank/DDBJ databases">
        <authorList>
            <person name="Chebbi M.A.C M."/>
        </authorList>
    </citation>
    <scope>NUCLEOTIDE SEQUENCE</scope>
</reference>
<dbReference type="SUPFAM" id="SSF52087">
    <property type="entry name" value="CRAL/TRIO domain"/>
    <property type="match status" value="1"/>
</dbReference>
<dbReference type="SUPFAM" id="SSF46938">
    <property type="entry name" value="CRAL/TRIO N-terminal domain"/>
    <property type="match status" value="1"/>
</dbReference>
<dbReference type="GO" id="GO:0016020">
    <property type="term" value="C:membrane"/>
    <property type="evidence" value="ECO:0007669"/>
    <property type="project" value="TreeGrafter"/>
</dbReference>
<evidence type="ECO:0000313" key="4">
    <source>
        <dbReference type="Proteomes" id="UP000786811"/>
    </source>
</evidence>
<dbReference type="GO" id="GO:1902936">
    <property type="term" value="F:phosphatidylinositol bisphosphate binding"/>
    <property type="evidence" value="ECO:0007669"/>
    <property type="project" value="TreeGrafter"/>
</dbReference>
<proteinExistence type="predicted"/>
<dbReference type="Pfam" id="PF00650">
    <property type="entry name" value="CRAL_TRIO"/>
    <property type="match status" value="1"/>
</dbReference>
<dbReference type="Gene3D" id="1.20.5.1200">
    <property type="entry name" value="Alpha-tocopherol transfer"/>
    <property type="match status" value="1"/>
</dbReference>
<dbReference type="OrthoDB" id="75724at2759"/>
<evidence type="ECO:0000256" key="1">
    <source>
        <dbReference type="SAM" id="Phobius"/>
    </source>
</evidence>
<organism evidence="3 4">
    <name type="scientific">Cotesia congregata</name>
    <name type="common">Parasitoid wasp</name>
    <name type="synonym">Apanteles congregatus</name>
    <dbReference type="NCBI Taxonomy" id="51543"/>
    <lineage>
        <taxon>Eukaryota</taxon>
        <taxon>Metazoa</taxon>
        <taxon>Ecdysozoa</taxon>
        <taxon>Arthropoda</taxon>
        <taxon>Hexapoda</taxon>
        <taxon>Insecta</taxon>
        <taxon>Pterygota</taxon>
        <taxon>Neoptera</taxon>
        <taxon>Endopterygota</taxon>
        <taxon>Hymenoptera</taxon>
        <taxon>Apocrita</taxon>
        <taxon>Ichneumonoidea</taxon>
        <taxon>Braconidae</taxon>
        <taxon>Microgastrinae</taxon>
        <taxon>Cotesia</taxon>
    </lineage>
</organism>
<protein>
    <submittedName>
        <fullName evidence="3">Similar to Ttpa: Alpha-tocopherol transfer protein (Mus musculus)</fullName>
    </submittedName>
</protein>
<dbReference type="PANTHER" id="PTHR10174">
    <property type="entry name" value="ALPHA-TOCOPHEROL TRANSFER PROTEIN-RELATED"/>
    <property type="match status" value="1"/>
</dbReference>
<gene>
    <name evidence="3" type="ORF">HICCMSTLAB_LOCUS8186</name>
</gene>
<dbReference type="EMBL" id="CAJNRD030001121">
    <property type="protein sequence ID" value="CAG5096391.1"/>
    <property type="molecule type" value="Genomic_DNA"/>
</dbReference>
<comment type="caution">
    <text evidence="3">The sequence shown here is derived from an EMBL/GenBank/DDBJ whole genome shotgun (WGS) entry which is preliminary data.</text>
</comment>
<dbReference type="PRINTS" id="PR00180">
    <property type="entry name" value="CRETINALDHBP"/>
</dbReference>
<keyword evidence="1" id="KW-1133">Transmembrane helix</keyword>